<reference evidence="1" key="2">
    <citation type="journal article" date="2010" name="Science">
        <title>The genome of the Western clawed frog Xenopus tropicalis.</title>
        <authorList>
            <person name="Hellsten U."/>
            <person name="Harland R.M."/>
            <person name="Gilchrist M.J."/>
            <person name="Hendrix D."/>
            <person name="Jurka J."/>
            <person name="Kapitonov V."/>
            <person name="Ovcharenko I."/>
            <person name="Putnam N.H."/>
            <person name="Shu S."/>
            <person name="Taher L."/>
            <person name="Blitz I.L."/>
            <person name="Blumberg B."/>
            <person name="Dichmann D.S."/>
            <person name="Dubchak I."/>
            <person name="Amaya E."/>
            <person name="Detter J.C."/>
            <person name="Fletcher R."/>
            <person name="Gerhard D.S."/>
            <person name="Goodstein D."/>
            <person name="Graves T."/>
            <person name="Grigoriev I.V."/>
            <person name="Grimwood J."/>
            <person name="Kawashima T."/>
            <person name="Lindquist E."/>
            <person name="Lucas S.M."/>
            <person name="Mead P.E."/>
            <person name="Mitros T."/>
            <person name="Ogino H."/>
            <person name="Ohta Y."/>
            <person name="Poliakov A.V."/>
            <person name="Pollet N."/>
            <person name="Robert J."/>
            <person name="Salamov A."/>
            <person name="Sater A.K."/>
            <person name="Schmutz J."/>
            <person name="Terry A."/>
            <person name="Vize P.D."/>
            <person name="Warren W.C."/>
            <person name="Wells D."/>
            <person name="Wills A."/>
            <person name="Wilson R.K."/>
            <person name="Zimmerman L.B."/>
            <person name="Zorn A.M."/>
            <person name="Grainger R."/>
            <person name="Grammer T."/>
            <person name="Khokha M.K."/>
            <person name="Richardson P.M."/>
            <person name="Rokhsar D.S."/>
        </authorList>
    </citation>
    <scope>NUCLEOTIDE SEQUENCE [LARGE SCALE GENOMIC DNA]</scope>
    <source>
        <strain evidence="1">Nigerian</strain>
    </source>
</reference>
<protein>
    <submittedName>
        <fullName evidence="1">Uncharacterized protein</fullName>
    </submittedName>
</protein>
<reference evidence="1" key="3">
    <citation type="submission" date="2016-05" db="EMBL/GenBank/DDBJ databases">
        <title>WGS assembly of Xenopus tropicalis.</title>
        <authorList>
            <person name="Sessions A."/>
            <person name="Jenkins J."/>
            <person name="Mitros T."/>
            <person name="Lyons J.T."/>
            <person name="Dichmann D.S."/>
            <person name="Robert J."/>
            <person name="Harland R.M."/>
            <person name="Rokhsar D.S."/>
        </authorList>
    </citation>
    <scope>NUCLEOTIDE SEQUENCE</scope>
    <source>
        <strain evidence="1">Nigerian</strain>
    </source>
</reference>
<name>A0A1B8Y209_XENTR</name>
<reference evidence="1" key="1">
    <citation type="submission" date="2009-11" db="EMBL/GenBank/DDBJ databases">
        <authorList>
            <consortium name="US DOE Joint Genome Institute (JGI-PGF)"/>
            <person name="Ottilar R."/>
            <person name="Schmutz J."/>
            <person name="Salamov A."/>
            <person name="Cheng J.F."/>
            <person name="Lucas S."/>
            <person name="Pitluck S."/>
            <person name="Gundlach H."/>
            <person name="Guo Y."/>
            <person name="Haberer G."/>
            <person name="Nasrallah J."/>
            <person name="Mayer K.F.X."/>
            <person name="van de Peer Y."/>
            <person name="Weigel D."/>
            <person name="Grigoriev I.V."/>
        </authorList>
    </citation>
    <scope>NUCLEOTIDE SEQUENCE</scope>
    <source>
        <strain evidence="1">Nigerian</strain>
    </source>
</reference>
<dbReference type="AlphaFoldDB" id="A0A1B8Y209"/>
<feature type="non-terminal residue" evidence="1">
    <location>
        <position position="71"/>
    </location>
</feature>
<accession>A0A1B8Y209</accession>
<gene>
    <name evidence="1" type="ORF">XENTR_v900276792mg</name>
</gene>
<evidence type="ECO:0000313" key="1">
    <source>
        <dbReference type="EMBL" id="OCA16953.1"/>
    </source>
</evidence>
<feature type="non-terminal residue" evidence="1">
    <location>
        <position position="1"/>
    </location>
</feature>
<sequence>MGWSLNQVDLKSSDSEVKRSFDNSLHRVVLVIRAIHLNEKCDRRLYCMCKAADIGRLANQVKAKNDDKVEK</sequence>
<proteinExistence type="predicted"/>
<organism evidence="1">
    <name type="scientific">Xenopus tropicalis</name>
    <name type="common">Western clawed frog</name>
    <name type="synonym">Silurana tropicalis</name>
    <dbReference type="NCBI Taxonomy" id="8364"/>
    <lineage>
        <taxon>Eukaryota</taxon>
        <taxon>Metazoa</taxon>
        <taxon>Chordata</taxon>
        <taxon>Craniata</taxon>
        <taxon>Vertebrata</taxon>
        <taxon>Euteleostomi</taxon>
        <taxon>Amphibia</taxon>
        <taxon>Batrachia</taxon>
        <taxon>Anura</taxon>
        <taxon>Pipoidea</taxon>
        <taxon>Pipidae</taxon>
        <taxon>Xenopodinae</taxon>
        <taxon>Xenopus</taxon>
        <taxon>Silurana</taxon>
    </lineage>
</organism>
<dbReference type="EMBL" id="KV460545">
    <property type="protein sequence ID" value="OCA16953.1"/>
    <property type="molecule type" value="Genomic_DNA"/>
</dbReference>